<name>A0A7H0EZD4_9CYAN</name>
<feature type="transmembrane region" description="Helical" evidence="10">
    <location>
        <begin position="145"/>
        <end position="169"/>
    </location>
</feature>
<organism evidence="11 12">
    <name type="scientific">Cylindrospermopsis curvispora GIHE-G1</name>
    <dbReference type="NCBI Taxonomy" id="2666332"/>
    <lineage>
        <taxon>Bacteria</taxon>
        <taxon>Bacillati</taxon>
        <taxon>Cyanobacteriota</taxon>
        <taxon>Cyanophyceae</taxon>
        <taxon>Nostocales</taxon>
        <taxon>Aphanizomenonaceae</taxon>
        <taxon>Cylindrospermopsis</taxon>
    </lineage>
</organism>
<evidence type="ECO:0008006" key="13">
    <source>
        <dbReference type="Google" id="ProtNLM"/>
    </source>
</evidence>
<evidence type="ECO:0000256" key="10">
    <source>
        <dbReference type="SAM" id="Phobius"/>
    </source>
</evidence>
<reference evidence="11 12" key="1">
    <citation type="submission" date="2020-08" db="EMBL/GenBank/DDBJ databases">
        <title>Complete genome sequence of Raphidiopsis curvispora isolated from drinking water reservoir in South Korea.</title>
        <authorList>
            <person name="Jeong J."/>
        </authorList>
    </citation>
    <scope>NUCLEOTIDE SEQUENCE [LARGE SCALE GENOMIC DNA]</scope>
    <source>
        <strain evidence="11 12">GIHE-G1</strain>
    </source>
</reference>
<feature type="transmembrane region" description="Helical" evidence="10">
    <location>
        <begin position="113"/>
        <end position="133"/>
    </location>
</feature>
<feature type="transmembrane region" description="Helical" evidence="10">
    <location>
        <begin position="392"/>
        <end position="408"/>
    </location>
</feature>
<keyword evidence="4" id="KW-0328">Glycosyltransferase</keyword>
<dbReference type="GO" id="GO:0031501">
    <property type="term" value="C:mannosyltransferase complex"/>
    <property type="evidence" value="ECO:0007669"/>
    <property type="project" value="TreeGrafter"/>
</dbReference>
<keyword evidence="12" id="KW-1185">Reference proteome</keyword>
<dbReference type="GO" id="GO:0006506">
    <property type="term" value="P:GPI anchor biosynthetic process"/>
    <property type="evidence" value="ECO:0007669"/>
    <property type="project" value="UniProtKB-UniPathway"/>
</dbReference>
<dbReference type="EMBL" id="CP060822">
    <property type="protein sequence ID" value="QNP29150.1"/>
    <property type="molecule type" value="Genomic_DNA"/>
</dbReference>
<keyword evidence="8 10" id="KW-1133">Transmembrane helix</keyword>
<evidence type="ECO:0000256" key="6">
    <source>
        <dbReference type="ARBA" id="ARBA00022692"/>
    </source>
</evidence>
<dbReference type="KEGG" id="ccur:IAR63_15095"/>
<feature type="transmembrane region" description="Helical" evidence="10">
    <location>
        <begin position="296"/>
        <end position="313"/>
    </location>
</feature>
<dbReference type="RefSeq" id="WP_187705841.1">
    <property type="nucleotide sequence ID" value="NZ_CP060822.1"/>
</dbReference>
<gene>
    <name evidence="11" type="ORF">IAR63_15095</name>
</gene>
<comment type="subcellular location">
    <subcellularLocation>
        <location evidence="1">Endoplasmic reticulum membrane</location>
        <topology evidence="1">Multi-pass membrane protein</topology>
    </subcellularLocation>
</comment>
<dbReference type="AlphaFoldDB" id="A0A7H0EZD4"/>
<dbReference type="GO" id="GO:0016020">
    <property type="term" value="C:membrane"/>
    <property type="evidence" value="ECO:0007669"/>
    <property type="project" value="GOC"/>
</dbReference>
<protein>
    <recommendedName>
        <fullName evidence="13">Glycosyltransferase family 39 protein</fullName>
    </recommendedName>
</protein>
<keyword evidence="6 10" id="KW-0812">Transmembrane</keyword>
<dbReference type="GO" id="GO:0000009">
    <property type="term" value="F:alpha-1,6-mannosyltransferase activity"/>
    <property type="evidence" value="ECO:0007669"/>
    <property type="project" value="InterPro"/>
</dbReference>
<feature type="transmembrane region" description="Helical" evidence="10">
    <location>
        <begin position="367"/>
        <end position="385"/>
    </location>
</feature>
<dbReference type="Proteomes" id="UP000516013">
    <property type="component" value="Chromosome"/>
</dbReference>
<feature type="transmembrane region" description="Helical" evidence="10">
    <location>
        <begin position="220"/>
        <end position="244"/>
    </location>
</feature>
<feature type="transmembrane region" description="Helical" evidence="10">
    <location>
        <begin position="344"/>
        <end position="361"/>
    </location>
</feature>
<evidence type="ECO:0000256" key="2">
    <source>
        <dbReference type="ARBA" id="ARBA00004687"/>
    </source>
</evidence>
<evidence type="ECO:0000256" key="9">
    <source>
        <dbReference type="ARBA" id="ARBA00023136"/>
    </source>
</evidence>
<sequence>MTKGQFAGYKLINHKLFSYKLVSNYLVRDNIYFAGIIWLFTRLLIWVGMLLLAPNLPMTDESVFNAWDSVHYRAIATEGYEFYPDGKQHNLAFFPMFPITIWVFMKIGLPFEIAGLLINNLSFLGAVYLLYFWVKKHCGLRIAQWTTIVICCCPMSMFTGVIYTEGLYLLFSIGCLRAFDEEKYSLTAFWGAMATATRPTGMALIPALLLTAWRQRRGKIAYFTSLLTATGLILFSIYCAINFHDPLAFIAAQKGWRPSLGFDWQGWLNMLMQIILGRNWNFGWVWNDDGGIRDPWYPVFFGFMVYGTVTLWWRQKYWHPFMTYLVYTTLAVLLILVDQRVINNLLNVLMVVGGSYLVWHFRRKLTPVMVIYSLCGVGLLLASGGTISLSRLAYGIVPLSIAIGAWLSRFPRQAYLVVGLFVVLLFRLAIGFAQHHWVG</sequence>
<evidence type="ECO:0000256" key="7">
    <source>
        <dbReference type="ARBA" id="ARBA00022824"/>
    </source>
</evidence>
<evidence type="ECO:0000256" key="5">
    <source>
        <dbReference type="ARBA" id="ARBA00022679"/>
    </source>
</evidence>
<evidence type="ECO:0000256" key="3">
    <source>
        <dbReference type="ARBA" id="ARBA00022502"/>
    </source>
</evidence>
<feature type="transmembrane region" description="Helical" evidence="10">
    <location>
        <begin position="189"/>
        <end position="213"/>
    </location>
</feature>
<dbReference type="PANTHER" id="PTHR12468:SF2">
    <property type="entry name" value="GPI MANNOSYLTRANSFERASE 2"/>
    <property type="match status" value="1"/>
</dbReference>
<dbReference type="InterPro" id="IPR007315">
    <property type="entry name" value="PIG-V/Gpi18"/>
</dbReference>
<accession>A0A7H0EZD4</accession>
<evidence type="ECO:0000256" key="8">
    <source>
        <dbReference type="ARBA" id="ARBA00022989"/>
    </source>
</evidence>
<evidence type="ECO:0000313" key="12">
    <source>
        <dbReference type="Proteomes" id="UP000516013"/>
    </source>
</evidence>
<keyword evidence="9 10" id="KW-0472">Membrane</keyword>
<feature type="transmembrane region" description="Helical" evidence="10">
    <location>
        <begin position="31"/>
        <end position="52"/>
    </location>
</feature>
<keyword evidence="7" id="KW-0256">Endoplasmic reticulum</keyword>
<keyword evidence="3" id="KW-0337">GPI-anchor biosynthesis</keyword>
<proteinExistence type="predicted"/>
<feature type="transmembrane region" description="Helical" evidence="10">
    <location>
        <begin position="319"/>
        <end position="337"/>
    </location>
</feature>
<evidence type="ECO:0000256" key="1">
    <source>
        <dbReference type="ARBA" id="ARBA00004477"/>
    </source>
</evidence>
<feature type="transmembrane region" description="Helical" evidence="10">
    <location>
        <begin position="414"/>
        <end position="433"/>
    </location>
</feature>
<evidence type="ECO:0000256" key="4">
    <source>
        <dbReference type="ARBA" id="ARBA00022676"/>
    </source>
</evidence>
<dbReference type="GO" id="GO:0004376">
    <property type="term" value="F:GPI mannosyltransferase activity"/>
    <property type="evidence" value="ECO:0007669"/>
    <property type="project" value="InterPro"/>
</dbReference>
<comment type="pathway">
    <text evidence="2">Glycolipid biosynthesis; glycosylphosphatidylinositol-anchor biosynthesis.</text>
</comment>
<dbReference type="UniPathway" id="UPA00196"/>
<evidence type="ECO:0000313" key="11">
    <source>
        <dbReference type="EMBL" id="QNP29150.1"/>
    </source>
</evidence>
<dbReference type="PANTHER" id="PTHR12468">
    <property type="entry name" value="GPI MANNOSYLTRANSFERASE 2"/>
    <property type="match status" value="1"/>
</dbReference>
<dbReference type="Pfam" id="PF04188">
    <property type="entry name" value="Mannosyl_trans2"/>
    <property type="match status" value="1"/>
</dbReference>
<keyword evidence="5" id="KW-0808">Transferase</keyword>